<dbReference type="AlphaFoldDB" id="A0A2K1L2L8"/>
<dbReference type="EnsemblPlants" id="Pp3c2_21820V3.2">
    <property type="protein sequence ID" value="Pp3c2_21820V3.2"/>
    <property type="gene ID" value="Pp3c2_21820"/>
</dbReference>
<reference evidence="1 3" key="2">
    <citation type="journal article" date="2018" name="Plant J.">
        <title>The Physcomitrella patens chromosome-scale assembly reveals moss genome structure and evolution.</title>
        <authorList>
            <person name="Lang D."/>
            <person name="Ullrich K.K."/>
            <person name="Murat F."/>
            <person name="Fuchs J."/>
            <person name="Jenkins J."/>
            <person name="Haas F.B."/>
            <person name="Piednoel M."/>
            <person name="Gundlach H."/>
            <person name="Van Bel M."/>
            <person name="Meyberg R."/>
            <person name="Vives C."/>
            <person name="Morata J."/>
            <person name="Symeonidi A."/>
            <person name="Hiss M."/>
            <person name="Muchero W."/>
            <person name="Kamisugi Y."/>
            <person name="Saleh O."/>
            <person name="Blanc G."/>
            <person name="Decker E.L."/>
            <person name="van Gessel N."/>
            <person name="Grimwood J."/>
            <person name="Hayes R.D."/>
            <person name="Graham S.W."/>
            <person name="Gunter L.E."/>
            <person name="McDaniel S.F."/>
            <person name="Hoernstein S.N.W."/>
            <person name="Larsson A."/>
            <person name="Li F.W."/>
            <person name="Perroud P.F."/>
            <person name="Phillips J."/>
            <person name="Ranjan P."/>
            <person name="Rokshar D.S."/>
            <person name="Rothfels C.J."/>
            <person name="Schneider L."/>
            <person name="Shu S."/>
            <person name="Stevenson D.W."/>
            <person name="Thummler F."/>
            <person name="Tillich M."/>
            <person name="Villarreal Aguilar J.C."/>
            <person name="Widiez T."/>
            <person name="Wong G.K."/>
            <person name="Wymore A."/>
            <person name="Zhang Y."/>
            <person name="Zimmer A.D."/>
            <person name="Quatrano R.S."/>
            <person name="Mayer K.F.X."/>
            <person name="Goodstein D."/>
            <person name="Casacuberta J.M."/>
            <person name="Vandepoele K."/>
            <person name="Reski R."/>
            <person name="Cuming A.C."/>
            <person name="Tuskan G.A."/>
            <person name="Maumus F."/>
            <person name="Salse J."/>
            <person name="Schmutz J."/>
            <person name="Rensing S.A."/>
        </authorList>
    </citation>
    <scope>NUCLEOTIDE SEQUENCE [LARGE SCALE GENOMIC DNA]</scope>
    <source>
        <strain evidence="2 3">cv. Gransden 2004</strain>
    </source>
</reference>
<dbReference type="Gene3D" id="3.40.50.300">
    <property type="entry name" value="P-loop containing nucleotide triphosphate hydrolases"/>
    <property type="match status" value="1"/>
</dbReference>
<dbReference type="OrthoDB" id="67296at2759"/>
<gene>
    <name evidence="2" type="primary">LOC112294993</name>
    <name evidence="1" type="ORF">PHYPA_003054</name>
</gene>
<dbReference type="EMBL" id="ABEU02000002">
    <property type="protein sequence ID" value="PNR60261.1"/>
    <property type="molecule type" value="Genomic_DNA"/>
</dbReference>
<name>A0A2K1L2L8_PHYPA</name>
<evidence type="ECO:0000313" key="3">
    <source>
        <dbReference type="Proteomes" id="UP000006727"/>
    </source>
</evidence>
<proteinExistence type="predicted"/>
<dbReference type="GeneID" id="112294993"/>
<protein>
    <submittedName>
        <fullName evidence="1 2">Uncharacterized protein</fullName>
    </submittedName>
</protein>
<dbReference type="GO" id="GO:0097196">
    <property type="term" value="C:Shu complex"/>
    <property type="evidence" value="ECO:0000318"/>
    <property type="project" value="GO_Central"/>
</dbReference>
<dbReference type="Gramene" id="Pp3c2_21820V3.2">
    <property type="protein sequence ID" value="Pp3c2_21820V3.2"/>
    <property type="gene ID" value="Pp3c2_21820"/>
</dbReference>
<organism evidence="1">
    <name type="scientific">Physcomitrium patens</name>
    <name type="common">Spreading-leaved earth moss</name>
    <name type="synonym">Physcomitrella patens</name>
    <dbReference type="NCBI Taxonomy" id="3218"/>
    <lineage>
        <taxon>Eukaryota</taxon>
        <taxon>Viridiplantae</taxon>
        <taxon>Streptophyta</taxon>
        <taxon>Embryophyta</taxon>
        <taxon>Bryophyta</taxon>
        <taxon>Bryophytina</taxon>
        <taxon>Bryopsida</taxon>
        <taxon>Funariidae</taxon>
        <taxon>Funariales</taxon>
        <taxon>Funariaceae</taxon>
        <taxon>Physcomitrium</taxon>
    </lineage>
</organism>
<reference evidence="1 3" key="1">
    <citation type="journal article" date="2008" name="Science">
        <title>The Physcomitrella genome reveals evolutionary insights into the conquest of land by plants.</title>
        <authorList>
            <person name="Rensing S."/>
            <person name="Lang D."/>
            <person name="Zimmer A."/>
            <person name="Terry A."/>
            <person name="Salamov A."/>
            <person name="Shapiro H."/>
            <person name="Nishiyama T."/>
            <person name="Perroud P.-F."/>
            <person name="Lindquist E."/>
            <person name="Kamisugi Y."/>
            <person name="Tanahashi T."/>
            <person name="Sakakibara K."/>
            <person name="Fujita T."/>
            <person name="Oishi K."/>
            <person name="Shin-I T."/>
            <person name="Kuroki Y."/>
            <person name="Toyoda A."/>
            <person name="Suzuki Y."/>
            <person name="Hashimoto A."/>
            <person name="Yamaguchi K."/>
            <person name="Sugano A."/>
            <person name="Kohara Y."/>
            <person name="Fujiyama A."/>
            <person name="Anterola A."/>
            <person name="Aoki S."/>
            <person name="Ashton N."/>
            <person name="Barbazuk W.B."/>
            <person name="Barker E."/>
            <person name="Bennetzen J."/>
            <person name="Bezanilla M."/>
            <person name="Blankenship R."/>
            <person name="Cho S.H."/>
            <person name="Dutcher S."/>
            <person name="Estelle M."/>
            <person name="Fawcett J.A."/>
            <person name="Gundlach H."/>
            <person name="Hanada K."/>
            <person name="Heyl A."/>
            <person name="Hicks K.A."/>
            <person name="Hugh J."/>
            <person name="Lohr M."/>
            <person name="Mayer K."/>
            <person name="Melkozernov A."/>
            <person name="Murata T."/>
            <person name="Nelson D."/>
            <person name="Pils B."/>
            <person name="Prigge M."/>
            <person name="Reiss B."/>
            <person name="Renner T."/>
            <person name="Rombauts S."/>
            <person name="Rushton P."/>
            <person name="Sanderfoot A."/>
            <person name="Schween G."/>
            <person name="Shiu S.-H."/>
            <person name="Stueber K."/>
            <person name="Theodoulou F.L."/>
            <person name="Tu H."/>
            <person name="Van de Peer Y."/>
            <person name="Verrier P.J."/>
            <person name="Waters E."/>
            <person name="Wood A."/>
            <person name="Yang L."/>
            <person name="Cove D."/>
            <person name="Cuming A."/>
            <person name="Hasebe M."/>
            <person name="Lucas S."/>
            <person name="Mishler D.B."/>
            <person name="Reski R."/>
            <person name="Grigoriev I."/>
            <person name="Quatrano R.S."/>
            <person name="Boore J.L."/>
        </authorList>
    </citation>
    <scope>NUCLEOTIDE SEQUENCE [LARGE SCALE GENOMIC DNA]</scope>
    <source>
        <strain evidence="2 3">cv. Gransden 2004</strain>
    </source>
</reference>
<dbReference type="PaxDb" id="3218-PP1S125_44V6.1"/>
<dbReference type="Proteomes" id="UP000006727">
    <property type="component" value="Chromosome 2"/>
</dbReference>
<dbReference type="SUPFAM" id="SSF52540">
    <property type="entry name" value="P-loop containing nucleoside triphosphate hydrolases"/>
    <property type="match status" value="1"/>
</dbReference>
<reference evidence="2" key="3">
    <citation type="submission" date="2020-12" db="UniProtKB">
        <authorList>
            <consortium name="EnsemblPlants"/>
        </authorList>
    </citation>
    <scope>IDENTIFICATION</scope>
</reference>
<evidence type="ECO:0000313" key="1">
    <source>
        <dbReference type="EMBL" id="PNR60261.1"/>
    </source>
</evidence>
<dbReference type="RefSeq" id="XP_024401813.1">
    <property type="nucleotide sequence ID" value="XM_024546045.2"/>
</dbReference>
<sequence>MYCVLECLNPFLIFWVEGSPQLMSTAYADDEGEEEEEEEDANEAVVFEGESGISLSDLFLSNSGSSTLADLSPTPGSRALLWGPPACGKTSLLLQFAYNCAKQDSSSFVTFLCKPHSFDENPPCLSQGVDPESDAFARITIKYIRDDEELRKYFAAFHVQRNFPRAVIIDDFHDLFNERPCAERFGHIRPRESAMVKTLALCYDAISYVNENAGRTSAQCHLLISDSHVGEAPRLRFIYQRWLPQILAIKALDDSTFYLSLSRDEDSGTNKVMRAKYTLLQGRLQLDSIQVHSKCPQ</sequence>
<accession>A0A2K1L2L8</accession>
<dbReference type="PANTHER" id="PTHR28653">
    <property type="match status" value="1"/>
</dbReference>
<dbReference type="PANTHER" id="PTHR28653:SF1">
    <property type="entry name" value="ATPASE SWSAP1"/>
    <property type="match status" value="1"/>
</dbReference>
<dbReference type="GO" id="GO:0000724">
    <property type="term" value="P:double-strand break repair via homologous recombination"/>
    <property type="evidence" value="ECO:0000318"/>
    <property type="project" value="GO_Central"/>
</dbReference>
<dbReference type="STRING" id="3218.A0A2K1L2L8"/>
<dbReference type="GO" id="GO:0003697">
    <property type="term" value="F:single-stranded DNA binding"/>
    <property type="evidence" value="ECO:0000318"/>
    <property type="project" value="GO_Central"/>
</dbReference>
<keyword evidence="3" id="KW-1185">Reference proteome</keyword>
<dbReference type="EnsemblPlants" id="Pp3c2_21820V3.1">
    <property type="protein sequence ID" value="Pp3c2_21820V3.1"/>
    <property type="gene ID" value="Pp3c2_21820"/>
</dbReference>
<dbReference type="InterPro" id="IPR027417">
    <property type="entry name" value="P-loop_NTPase"/>
</dbReference>
<dbReference type="Gramene" id="Pp3c2_21820V3.1">
    <property type="protein sequence ID" value="Pp3c2_21820V3.1"/>
    <property type="gene ID" value="Pp3c2_21820"/>
</dbReference>
<evidence type="ECO:0000313" key="2">
    <source>
        <dbReference type="EnsemblPlants" id="Pp3c2_21820V3.1"/>
    </source>
</evidence>